<accession>A0A0N0BFY6</accession>
<dbReference type="EMBL" id="KQ435794">
    <property type="protein sequence ID" value="KOX73772.1"/>
    <property type="molecule type" value="Genomic_DNA"/>
</dbReference>
<evidence type="ECO:0000313" key="2">
    <source>
        <dbReference type="Proteomes" id="UP000053105"/>
    </source>
</evidence>
<dbReference type="Proteomes" id="UP000053105">
    <property type="component" value="Unassembled WGS sequence"/>
</dbReference>
<proteinExistence type="predicted"/>
<dbReference type="OrthoDB" id="412647at2759"/>
<keyword evidence="2" id="KW-1185">Reference proteome</keyword>
<dbReference type="InterPro" id="IPR035985">
    <property type="entry name" value="Ubiquitin-activating_enz"/>
</dbReference>
<dbReference type="Gene3D" id="3.40.50.720">
    <property type="entry name" value="NAD(P)-binding Rossmann-like Domain"/>
    <property type="match status" value="1"/>
</dbReference>
<name>A0A0N0BFY6_9HYME</name>
<reference evidence="1 2" key="1">
    <citation type="submission" date="2015-07" db="EMBL/GenBank/DDBJ databases">
        <title>The genome of Melipona quadrifasciata.</title>
        <authorList>
            <person name="Pan H."/>
            <person name="Kapheim K."/>
        </authorList>
    </citation>
    <scope>NUCLEOTIDE SEQUENCE [LARGE SCALE GENOMIC DNA]</scope>
    <source>
        <strain evidence="1">0111107301</strain>
        <tissue evidence="1">Whole body</tissue>
    </source>
</reference>
<protein>
    <submittedName>
        <fullName evidence="1">Uncharacterized protein</fullName>
    </submittedName>
</protein>
<evidence type="ECO:0000313" key="1">
    <source>
        <dbReference type="EMBL" id="KOX73772.1"/>
    </source>
</evidence>
<dbReference type="AlphaFoldDB" id="A0A0N0BFY6"/>
<dbReference type="GO" id="GO:0008641">
    <property type="term" value="F:ubiquitin-like modifier activating enzyme activity"/>
    <property type="evidence" value="ECO:0007669"/>
    <property type="project" value="InterPro"/>
</dbReference>
<dbReference type="STRING" id="166423.A0A0N0BFY6"/>
<organism evidence="1 2">
    <name type="scientific">Melipona quadrifasciata</name>
    <dbReference type="NCBI Taxonomy" id="166423"/>
    <lineage>
        <taxon>Eukaryota</taxon>
        <taxon>Metazoa</taxon>
        <taxon>Ecdysozoa</taxon>
        <taxon>Arthropoda</taxon>
        <taxon>Hexapoda</taxon>
        <taxon>Insecta</taxon>
        <taxon>Pterygota</taxon>
        <taxon>Neoptera</taxon>
        <taxon>Endopterygota</taxon>
        <taxon>Hymenoptera</taxon>
        <taxon>Apocrita</taxon>
        <taxon>Aculeata</taxon>
        <taxon>Apoidea</taxon>
        <taxon>Anthophila</taxon>
        <taxon>Apidae</taxon>
        <taxon>Melipona</taxon>
    </lineage>
</organism>
<sequence length="64" mass="7847">MLLITLHLELKHMEFKTYRIDKEHMVEDKNQNVELTDHEAELYDRQIRLWGLESQKRQVQPNLT</sequence>
<gene>
    <name evidence="1" type="ORF">WN51_13850</name>
</gene>
<dbReference type="SUPFAM" id="SSF69572">
    <property type="entry name" value="Activating enzymes of the ubiquitin-like proteins"/>
    <property type="match status" value="1"/>
</dbReference>